<evidence type="ECO:0000313" key="1">
    <source>
        <dbReference type="EMBL" id="OPX54063.1"/>
    </source>
</evidence>
<dbReference type="InterPro" id="IPR021146">
    <property type="entry name" value="Phage_gp6-like_head-tail"/>
</dbReference>
<evidence type="ECO:0000313" key="2">
    <source>
        <dbReference type="Proteomes" id="UP000191418"/>
    </source>
</evidence>
<name>A0A1V4T0E3_9GAMM</name>
<keyword evidence="2" id="KW-1185">Reference proteome</keyword>
<protein>
    <submittedName>
        <fullName evidence="1">Uncharacterized protein</fullName>
    </submittedName>
</protein>
<comment type="caution">
    <text evidence="1">The sequence shown here is derived from an EMBL/GenBank/DDBJ whole genome shotgun (WGS) entry which is preliminary data.</text>
</comment>
<accession>A0A1V4T0E3</accession>
<sequence>MALIDEIKTRKGITTATLDNLIQALITNTQNYLTTVYGVPPDNLTDIDFITQDIVIERLNRMDNEGFTSASQDGYSFTVDYASVFEKYTDMINAYLESKGLETYDNTKLAFIGY</sequence>
<dbReference type="EMBL" id="MTSM01000067">
    <property type="protein sequence ID" value="OPX54063.1"/>
    <property type="molecule type" value="Genomic_DNA"/>
</dbReference>
<gene>
    <name evidence="1" type="ORF">BTE48_16200</name>
</gene>
<dbReference type="Proteomes" id="UP000191418">
    <property type="component" value="Unassembled WGS sequence"/>
</dbReference>
<dbReference type="Pfam" id="PF05135">
    <property type="entry name" value="Phage_connect_1"/>
    <property type="match status" value="1"/>
</dbReference>
<dbReference type="AlphaFoldDB" id="A0A1V4T0E3"/>
<organism evidence="1 2">
    <name type="scientific">Oceanospirillum multiglobuliferum</name>
    <dbReference type="NCBI Taxonomy" id="64969"/>
    <lineage>
        <taxon>Bacteria</taxon>
        <taxon>Pseudomonadati</taxon>
        <taxon>Pseudomonadota</taxon>
        <taxon>Gammaproteobacteria</taxon>
        <taxon>Oceanospirillales</taxon>
        <taxon>Oceanospirillaceae</taxon>
        <taxon>Oceanospirillum</taxon>
    </lineage>
</organism>
<proteinExistence type="predicted"/>
<dbReference type="RefSeq" id="WP_080051907.1">
    <property type="nucleotide sequence ID" value="NZ_MTSM01000067.1"/>
</dbReference>
<reference evidence="1 2" key="1">
    <citation type="submission" date="2017-01" db="EMBL/GenBank/DDBJ databases">
        <title>Genome Sequencing of a Marine Spirillum, Oceanospirillum multiglobuliferum ATCC 33336, from Japan.</title>
        <authorList>
            <person name="Carney J.G."/>
            <person name="Trachtenberg A.M."/>
            <person name="Rheaume B.A."/>
            <person name="Linnane J.D."/>
            <person name="Pitts N.L."/>
            <person name="Mykles D.L."/>
            <person name="Maclea K.S."/>
        </authorList>
    </citation>
    <scope>NUCLEOTIDE SEQUENCE [LARGE SCALE GENOMIC DNA]</scope>
    <source>
        <strain evidence="1 2">ATCC 33336</strain>
    </source>
</reference>